<feature type="region of interest" description="Disordered" evidence="11">
    <location>
        <begin position="1875"/>
        <end position="1895"/>
    </location>
</feature>
<dbReference type="FunFam" id="1.10.287.70:FF:000086">
    <property type="entry name" value="Polycystic kidney disease 2"/>
    <property type="match status" value="1"/>
</dbReference>
<organism evidence="14 15">
    <name type="scientific">Frankliniella fusca</name>
    <dbReference type="NCBI Taxonomy" id="407009"/>
    <lineage>
        <taxon>Eukaryota</taxon>
        <taxon>Metazoa</taxon>
        <taxon>Ecdysozoa</taxon>
        <taxon>Arthropoda</taxon>
        <taxon>Hexapoda</taxon>
        <taxon>Insecta</taxon>
        <taxon>Pterygota</taxon>
        <taxon>Neoptera</taxon>
        <taxon>Paraneoptera</taxon>
        <taxon>Thysanoptera</taxon>
        <taxon>Terebrantia</taxon>
        <taxon>Thripoidea</taxon>
        <taxon>Thripidae</taxon>
        <taxon>Frankliniella</taxon>
    </lineage>
</organism>
<feature type="region of interest" description="Disordered" evidence="11">
    <location>
        <begin position="1250"/>
        <end position="1727"/>
    </location>
</feature>
<dbReference type="InterPro" id="IPR046791">
    <property type="entry name" value="Polycystin_dom"/>
</dbReference>
<keyword evidence="8" id="KW-0109">Calcium transport</keyword>
<accession>A0AAE1L682</accession>
<dbReference type="SUPFAM" id="SSF57184">
    <property type="entry name" value="Growth factor receptor domain"/>
    <property type="match status" value="1"/>
</dbReference>
<evidence type="ECO:0000313" key="14">
    <source>
        <dbReference type="EMBL" id="KAK3907504.1"/>
    </source>
</evidence>
<feature type="region of interest" description="Disordered" evidence="11">
    <location>
        <begin position="759"/>
        <end position="831"/>
    </location>
</feature>
<dbReference type="InterPro" id="IPR001881">
    <property type="entry name" value="EGF-like_Ca-bd_dom"/>
</dbReference>
<feature type="compositionally biased region" description="Pro residues" evidence="11">
    <location>
        <begin position="2369"/>
        <end position="2380"/>
    </location>
</feature>
<evidence type="ECO:0000256" key="3">
    <source>
        <dbReference type="ARBA" id="ARBA00022692"/>
    </source>
</evidence>
<keyword evidence="8" id="KW-0106">Calcium</keyword>
<feature type="region of interest" description="Disordered" evidence="11">
    <location>
        <begin position="511"/>
        <end position="534"/>
    </location>
</feature>
<dbReference type="EMBL" id="JAHWGI010000011">
    <property type="protein sequence ID" value="KAK3907504.1"/>
    <property type="molecule type" value="Genomic_DNA"/>
</dbReference>
<feature type="compositionally biased region" description="Pro residues" evidence="11">
    <location>
        <begin position="1436"/>
        <end position="1449"/>
    </location>
</feature>
<feature type="compositionally biased region" description="Pro residues" evidence="11">
    <location>
        <begin position="594"/>
        <end position="629"/>
    </location>
</feature>
<keyword evidence="6 10" id="KW-1015">Disulfide bond</keyword>
<dbReference type="GO" id="GO:0050982">
    <property type="term" value="P:detection of mechanical stimulus"/>
    <property type="evidence" value="ECO:0007669"/>
    <property type="project" value="TreeGrafter"/>
</dbReference>
<evidence type="ECO:0000256" key="2">
    <source>
        <dbReference type="ARBA" id="ARBA00007200"/>
    </source>
</evidence>
<feature type="disulfide bond" evidence="10">
    <location>
        <begin position="2183"/>
        <end position="2200"/>
    </location>
</feature>
<feature type="region of interest" description="Disordered" evidence="11">
    <location>
        <begin position="368"/>
        <end position="474"/>
    </location>
</feature>
<keyword evidence="8" id="KW-0406">Ion transport</keyword>
<keyword evidence="4 12" id="KW-1133">Transmembrane helix</keyword>
<feature type="compositionally biased region" description="Pro residues" evidence="11">
    <location>
        <begin position="1410"/>
        <end position="1419"/>
    </location>
</feature>
<dbReference type="InterPro" id="IPR013122">
    <property type="entry name" value="PKD1_2_channel"/>
</dbReference>
<feature type="region of interest" description="Disordered" evidence="11">
    <location>
        <begin position="179"/>
        <end position="213"/>
    </location>
</feature>
<keyword evidence="7" id="KW-0325">Glycoprotein</keyword>
<keyword evidence="10" id="KW-0245">EGF-like domain</keyword>
<feature type="region of interest" description="Disordered" evidence="11">
    <location>
        <begin position="1796"/>
        <end position="1852"/>
    </location>
</feature>
<feature type="compositionally biased region" description="Low complexity" evidence="11">
    <location>
        <begin position="1316"/>
        <end position="1327"/>
    </location>
</feature>
<feature type="compositionally biased region" description="Basic residues" evidence="11">
    <location>
        <begin position="1129"/>
        <end position="1138"/>
    </location>
</feature>
<feature type="binding site" evidence="8">
    <location>
        <position position="3173"/>
    </location>
    <ligand>
        <name>Ca(2+)</name>
        <dbReference type="ChEBI" id="CHEBI:29108"/>
        <label>2</label>
    </ligand>
</feature>
<dbReference type="Pfam" id="PF00008">
    <property type="entry name" value="EGF"/>
    <property type="match status" value="1"/>
</dbReference>
<feature type="compositionally biased region" description="Basic residues" evidence="11">
    <location>
        <begin position="440"/>
        <end position="455"/>
    </location>
</feature>
<reference evidence="14" key="1">
    <citation type="submission" date="2021-07" db="EMBL/GenBank/DDBJ databases">
        <authorList>
            <person name="Catto M.A."/>
            <person name="Jacobson A."/>
            <person name="Kennedy G."/>
            <person name="Labadie P."/>
            <person name="Hunt B.G."/>
            <person name="Srinivasan R."/>
        </authorList>
    </citation>
    <scope>NUCLEOTIDE SEQUENCE</scope>
    <source>
        <strain evidence="14">PL_HMW_Pooled</strain>
        <tissue evidence="14">Head</tissue>
    </source>
</reference>
<evidence type="ECO:0000256" key="11">
    <source>
        <dbReference type="SAM" id="MobiDB-lite"/>
    </source>
</evidence>
<dbReference type="PROSITE" id="PS00022">
    <property type="entry name" value="EGF_1"/>
    <property type="match status" value="1"/>
</dbReference>
<sequence>MLSDVPMCSAVGVTLTASPVLSTAVYHTTYTYLNTLLDGEVPLVLTSRRTVANTVTAPGELLGGTEAAALATNTYLSTVQLTRTLSDGDQLKVVSTQDVLTRVVITESQQQLQAPASTPTELDLAPTTTEVVKTYLVTYTYYSTYLEGERTVVHSDVAVSTDITTETFLKKPKRTSALRLETTTSVVEPTPTPPEPSPSASPTRAPAPPEDEKLPGIHVVATKTYLTTFTYFTTLLQGSTPSVSTVVSSRTRVVQNVVTESVATSLLHPDYVQRLRSSFRADPALDSSRIVATATLQGGQQMEITAMVDSPANLAALAEASSSSSLLADAEAVASTAATPALASVPTPDKALLSSLVSSAASAIMAQEQEGAPASASANRGSSSPGPGHGDKVITGSTIIFFDESEPADKPSSSSTTAVKTSSHKHHHQHATAEATSKPSRTHRPPTKTHKHKVKPTTAVKEKPSASAALGNTYRTSILSSRTVTPHGATLQPGEQVVVLSRPDGSEAVIPVGPTSSAAEPATNKRPSGEKVGEAAEAGANLGVSDLLQLGSIGINGINALRPVFSAMAGLLSPAKEETPAKQPLVLVHKLPSAPVPHGPPPPGLLAPPAPAPAGLPLKPPPAPGPVSPAPVLEQNPLLSYAGPQPPPAAAAAPPERLVAASSNNPPRNPIYIPVGAGAGSGHPKDALAEESQRVEGNVKLNAVWPDAEQRLRLAQQAQQQHAQDGVVLGRPTLESPLLAGGIPIQPGQVITANSDVIIGKPSVHGPRPPKRPPSPPGPGADLTPIGMRPPPPPPPPQATWPEHDRLPEDTVDHDHLGDHHDQPVPAASNVAEPHDQFGEQIANLLPPPAPPVTPLREDRPSGGPVIPLGHPHHHKTHEILDMSPPANQPAVVHAPSDDVPLRPPPLPQHQLHLQHHLQHYPQHDAQLQHHPVDVIPVLTVVGSHSPASLGLGDFGPSPTQVSVVPQGQTVFLGRPLGQKMNVDQQHLTPDTITVPIILPGNPQVVERASGQPLLVNIQPSQVANVLIPHGSSTALIYSGDTLEHGKKGEYFDDPLPYPDPDTAHSGPVAVGPLGVPKPSSAIRMDVPIPPEGIQVQISAGNAVQGPSVHGPPSHGPSIPLHNEAAPQQHHHGGHHHQKEQPTPSQHHHHHNHHHHPLNNFPNGRPQPHPHAPPPLRGPPPLPDTDNEQDGGGGGPEENDPIESEGGELIQESNARPLRPGQLPVELEVANQAKTTERTPIFIPHAPVLQQHHGHRHYPVPRPQEPFRFERPAESKPMNFDIESPIKSTIIYEQRPDSNRLEPTGPAPPKTAFILPRPSSKPSAGAAKPPPAAVKPSPTPIPLPKPPPPPTTTQAASTTTTSKPDAYGETPPPPPPATASHKPPKSRPDRRPSGPGDRTSHDDQVLGMAPPTPPPPPPSTTTGRPHRRPAHRKPRPPPPYKFEMPPPPADTMQPPTEQPPPPPTSGRPSPPAPSPPASPAEARPFNRPPVLEMAKPLPTISLPGSQAGETVQHEVTWSEPPRRSTTTTSTTTTPAPTTSSTTRRPAAPFIRPIRPFSKPPRPSPSPPREASAATPSIVPTPPQPAQPTAAAPTPLDIAPTTTRGRPPPSNRWTASPIAETIAASEPTLPGVAPSSVSAPLDNFSGKSSVQPTRVYLTRHSGATNRFTRPTTTERFTPSPTRDPASHTRYASPPYRAPPRRPQPVDDAPSPAPTPEPAPAPAPQPTRYITHTETIVLTTTETSVLRGSEGQKPSTQTVVLTSTMTSTRVDTVTETQTLVKPTSVFETVTTTVSHTTTHIHTHTAEPPVLPTVSPGWATSSPKPYPENESIDVHVSSSASGHPAGEEDGEDDGDIITHPQDGEDSIFLVMTDHKPGTVQVHKLPPPAPTLEDEPTNADETNEVKNNAVLLGGVLVASPPGVRPAGPAGVVVDELDPEDEQLAVQCRPECSAARNELCQRQHSLMRCVCRPGFARMFPDQPCKPTYTYSMRLALDRHAGERVRFAEWLSDPTSPRFARLAEATKEGLERVVMQSELRDVAHGVVLQGFAPAGQHDSDHAVVNFYVQLSDNTDELRLKDVFRKSLRATNFSLGGTEVFAAREMLPELDAADFDECEADGDVGDASAAGDGAGAGAAARFHDCSEHARCFNLRGTYTCSCKEGYTDVSENPQFPGRACSAEQVGCEQCHYHGTCYSRGPGERPVCECFQWYTGQNCHINLKVLLIALGTLGAVLALLLVLCCVMACARRHSRRGGRGRPQPPGPPGPPGFLRYRGPSHRDRDHDTRAMIHDTSSEGSVDNLPLPPYVTMHAVHQPMHTMSAKHKKAAAKKVSVPAAHDVSVERVDSPAGTMEQRDRSLTVMIPRAKYRAAPGPAAAPAPGTPAPPLSTFTGEPADPQHKLLAYLDGSGGAACPQRGQHGGQHGVQQGGQQAAPQQAHAAGAPAGPGRKQSSQSAAAAPPAHRKGPAPRKPSSTGALVSAGFEVSATVGRHTSTRPGPHTLDLDEDVSSRDGDDLSSHHPHYHGGDQHHHHQHDQRYDTQRTRVGDRTVSEARSCDETTIQPPTKCIHSHVSNYASSKPSSHSNHNNNDYFFNHQKKLLQVIRPGRNGRGPEETHAATMLYIVTPIDTCKEVILDKKSNPPHGNISALYALQQDDFQNCSRSKPQRGFIHGNQRPFDLRDNSFHLNNAIANSFIQQPYFCENERTNIFNVSSIDELWCYMNKRFIVTLQEHPFWGKIGSESETYLLRPPRVRQVRVVEEDCIVPVAARGCFGEFSSETEDKSSFNFANDSSWVYNSPEEMGNIWFRGLVSYYNSAGYYFSLTDADQLSYYEENNWIDEQTRAIFIDFTVYNININLFCVCQILFELPPSGGITPSYLFSTVKLIRYNDEYDHRILACEILFAVFCIYYSIEIIYDGTYFKLNFFTTLDNWIDILNLALSWSSVWVLISRYVACLSILQSNALKGMQELPDYQNLKYIHLTADRVTAVTLFCSCFKFYRFLHFDTIQYIYTTIMHCLKDMASFAFLFFIILFAYAQVGTLLFGTFAESYRSIEESSFTLLRIMMGEFHYQEITKILSLIGPIYIVSFVMFVVFLLLNMFLAIINATYSVVSSNVKVTRKSEYFPFLRHCLYRMSSKFEPKPPTKQKVANNSEKVTELLKRSGFSELEIDTFYSRYTVDNDRDIPDYVFQRVVHQHVGMQHFRKLKFRTQTINNSVLQTMRKKELFLDQVGKLMRA</sequence>
<dbReference type="GO" id="GO:0005509">
    <property type="term" value="F:calcium ion binding"/>
    <property type="evidence" value="ECO:0007669"/>
    <property type="project" value="InterPro"/>
</dbReference>
<keyword evidence="5 12" id="KW-0472">Membrane</keyword>
<feature type="compositionally biased region" description="Low complexity" evidence="11">
    <location>
        <begin position="1352"/>
        <end position="1364"/>
    </location>
</feature>
<evidence type="ECO:0000256" key="4">
    <source>
        <dbReference type="ARBA" id="ARBA00022989"/>
    </source>
</evidence>
<feature type="compositionally biased region" description="Basic and acidic residues" evidence="11">
    <location>
        <begin position="683"/>
        <end position="693"/>
    </location>
</feature>
<dbReference type="InterPro" id="IPR000742">
    <property type="entry name" value="EGF"/>
</dbReference>
<feature type="compositionally biased region" description="Polar residues" evidence="11">
    <location>
        <begin position="376"/>
        <end position="385"/>
    </location>
</feature>
<dbReference type="SMART" id="SM00181">
    <property type="entry name" value="EGF"/>
    <property type="match status" value="3"/>
</dbReference>
<feature type="region of interest" description="Disordered" evidence="11">
    <location>
        <begin position="2364"/>
        <end position="2469"/>
    </location>
</feature>
<keyword evidence="8" id="KW-0813">Transport</keyword>
<feature type="compositionally biased region" description="Pro residues" evidence="11">
    <location>
        <begin position="190"/>
        <end position="199"/>
    </location>
</feature>
<dbReference type="PRINTS" id="PR01433">
    <property type="entry name" value="POLYCYSTIN2"/>
</dbReference>
<keyword evidence="8" id="KW-0479">Metal-binding</keyword>
<evidence type="ECO:0000256" key="7">
    <source>
        <dbReference type="ARBA" id="ARBA00023180"/>
    </source>
</evidence>
<keyword evidence="8" id="KW-0107">Calcium channel</keyword>
<protein>
    <submittedName>
        <fullName evidence="14">Polycystin-2</fullName>
    </submittedName>
</protein>
<comment type="caution">
    <text evidence="10">Lacks conserved residue(s) required for the propagation of feature annotation.</text>
</comment>
<feature type="compositionally biased region" description="Pro residues" evidence="11">
    <location>
        <begin position="1557"/>
        <end position="1567"/>
    </location>
</feature>
<feature type="compositionally biased region" description="Basic and acidic residues" evidence="11">
    <location>
        <begin position="2501"/>
        <end position="2521"/>
    </location>
</feature>
<feature type="disulfide bond" evidence="9">
    <location>
        <begin position="2755"/>
        <end position="2764"/>
    </location>
</feature>
<feature type="disulfide bond" evidence="10">
    <location>
        <begin position="2202"/>
        <end position="2211"/>
    </location>
</feature>
<comment type="similarity">
    <text evidence="2">Belongs to the polycystin family.</text>
</comment>
<gene>
    <name evidence="14" type="ORF">KUF71_003003</name>
</gene>
<keyword evidence="8" id="KW-0407">Ion channel</keyword>
<dbReference type="GO" id="GO:0005262">
    <property type="term" value="F:calcium channel activity"/>
    <property type="evidence" value="ECO:0007669"/>
    <property type="project" value="UniProtKB-KW"/>
</dbReference>
<dbReference type="PROSITE" id="PS50026">
    <property type="entry name" value="EGF_3"/>
    <property type="match status" value="1"/>
</dbReference>
<name>A0AAE1L682_9NEOP</name>
<dbReference type="PANTHER" id="PTHR10877:SF183">
    <property type="entry name" value="AT14535P-RELATED"/>
    <property type="match status" value="1"/>
</dbReference>
<feature type="domain" description="EGF-like" evidence="13">
    <location>
        <begin position="2176"/>
        <end position="2212"/>
    </location>
</feature>
<feature type="compositionally biased region" description="Pro residues" evidence="11">
    <location>
        <begin position="2254"/>
        <end position="2263"/>
    </location>
</feature>
<feature type="region of interest" description="Disordered" evidence="11">
    <location>
        <begin position="1103"/>
        <end position="1204"/>
    </location>
</feature>
<dbReference type="SMART" id="SM00179">
    <property type="entry name" value="EGF_CA"/>
    <property type="match status" value="1"/>
</dbReference>
<feature type="compositionally biased region" description="Low complexity" evidence="11">
    <location>
        <begin position="2422"/>
        <end position="2454"/>
    </location>
</feature>
<evidence type="ECO:0000256" key="12">
    <source>
        <dbReference type="SAM" id="Phobius"/>
    </source>
</evidence>
<feature type="transmembrane region" description="Helical" evidence="12">
    <location>
        <begin position="3075"/>
        <end position="3103"/>
    </location>
</feature>
<feature type="compositionally biased region" description="Low complexity" evidence="11">
    <location>
        <begin position="1663"/>
        <end position="1681"/>
    </location>
</feature>
<dbReference type="CDD" id="cd00054">
    <property type="entry name" value="EGF_CA"/>
    <property type="match status" value="1"/>
</dbReference>
<feature type="compositionally biased region" description="Basic and acidic residues" evidence="11">
    <location>
        <begin position="2528"/>
        <end position="2550"/>
    </location>
</feature>
<feature type="transmembrane region" description="Helical" evidence="12">
    <location>
        <begin position="2928"/>
        <end position="2951"/>
    </location>
</feature>
<feature type="compositionally biased region" description="Basic and acidic residues" evidence="11">
    <location>
        <begin position="1386"/>
        <end position="1404"/>
    </location>
</feature>
<dbReference type="Proteomes" id="UP001219518">
    <property type="component" value="Unassembled WGS sequence"/>
</dbReference>
<evidence type="ECO:0000256" key="9">
    <source>
        <dbReference type="PIRSR" id="PIRSR603915-2"/>
    </source>
</evidence>
<feature type="compositionally biased region" description="Basic residues" evidence="11">
    <location>
        <begin position="1424"/>
        <end position="1435"/>
    </location>
</feature>
<dbReference type="PANTHER" id="PTHR10877">
    <property type="entry name" value="POLYCYSTIN FAMILY MEMBER"/>
    <property type="match status" value="1"/>
</dbReference>
<feature type="binding site" evidence="8">
    <location>
        <position position="3171"/>
    </location>
    <ligand>
        <name>Ca(2+)</name>
        <dbReference type="ChEBI" id="CHEBI:29108"/>
        <label>2</label>
    </ligand>
</feature>
<feature type="compositionally biased region" description="Basic residues" evidence="11">
    <location>
        <begin position="1146"/>
        <end position="1157"/>
    </location>
</feature>
<feature type="compositionally biased region" description="Low complexity" evidence="11">
    <location>
        <begin position="1106"/>
        <end position="1122"/>
    </location>
</feature>
<feature type="compositionally biased region" description="Low complexity" evidence="11">
    <location>
        <begin position="410"/>
        <end position="421"/>
    </location>
</feature>
<keyword evidence="15" id="KW-1185">Reference proteome</keyword>
<feature type="compositionally biased region" description="Pro residues" evidence="11">
    <location>
        <begin position="1456"/>
        <end position="1478"/>
    </location>
</feature>
<feature type="transmembrane region" description="Helical" evidence="12">
    <location>
        <begin position="2217"/>
        <end position="2242"/>
    </location>
</feature>
<dbReference type="GO" id="GO:0016020">
    <property type="term" value="C:membrane"/>
    <property type="evidence" value="ECO:0007669"/>
    <property type="project" value="UniProtKB-SubCell"/>
</dbReference>
<comment type="subcellular location">
    <subcellularLocation>
        <location evidence="1">Membrane</location>
        <topology evidence="1">Multi-pass membrane protein</topology>
    </subcellularLocation>
</comment>
<feature type="compositionally biased region" description="Polar residues" evidence="11">
    <location>
        <begin position="1502"/>
        <end position="1515"/>
    </location>
</feature>
<evidence type="ECO:0000259" key="13">
    <source>
        <dbReference type="PROSITE" id="PS50026"/>
    </source>
</evidence>
<feature type="transmembrane region" description="Helical" evidence="12">
    <location>
        <begin position="2888"/>
        <end position="2908"/>
    </location>
</feature>
<dbReference type="Pfam" id="PF20519">
    <property type="entry name" value="Polycystin_dom"/>
    <property type="match status" value="1"/>
</dbReference>
<feature type="compositionally biased region" description="Pro residues" evidence="11">
    <location>
        <begin position="788"/>
        <end position="799"/>
    </location>
</feature>
<evidence type="ECO:0000256" key="1">
    <source>
        <dbReference type="ARBA" id="ARBA00004141"/>
    </source>
</evidence>
<feature type="region of interest" description="Disordered" evidence="11">
    <location>
        <begin position="2481"/>
        <end position="2558"/>
    </location>
</feature>
<evidence type="ECO:0000256" key="10">
    <source>
        <dbReference type="PROSITE-ProRule" id="PRU00076"/>
    </source>
</evidence>
<evidence type="ECO:0000256" key="5">
    <source>
        <dbReference type="ARBA" id="ARBA00023136"/>
    </source>
</evidence>
<dbReference type="InterPro" id="IPR009030">
    <property type="entry name" value="Growth_fac_rcpt_cys_sf"/>
</dbReference>
<feature type="region of interest" description="Disordered" evidence="11">
    <location>
        <begin position="592"/>
        <end position="693"/>
    </location>
</feature>
<comment type="caution">
    <text evidence="14">The sequence shown here is derived from an EMBL/GenBank/DDBJ whole genome shotgun (WGS) entry which is preliminary data.</text>
</comment>
<dbReference type="Pfam" id="PF08016">
    <property type="entry name" value="PKD_channel"/>
    <property type="match status" value="1"/>
</dbReference>
<feature type="compositionally biased region" description="Basic and acidic residues" evidence="11">
    <location>
        <begin position="1265"/>
        <end position="1274"/>
    </location>
</feature>
<evidence type="ECO:0000313" key="15">
    <source>
        <dbReference type="Proteomes" id="UP001219518"/>
    </source>
</evidence>
<dbReference type="Gene3D" id="1.10.287.70">
    <property type="match status" value="1"/>
</dbReference>
<dbReference type="InterPro" id="IPR003915">
    <property type="entry name" value="PKD_2"/>
</dbReference>
<dbReference type="InterPro" id="IPR051223">
    <property type="entry name" value="Polycystin"/>
</dbReference>
<keyword evidence="3 12" id="KW-0812">Transmembrane</keyword>
<feature type="compositionally biased region" description="Pro residues" evidence="11">
    <location>
        <begin position="1709"/>
        <end position="1723"/>
    </location>
</feature>
<dbReference type="Gene3D" id="2.10.25.10">
    <property type="entry name" value="Laminin"/>
    <property type="match status" value="1"/>
</dbReference>
<feature type="compositionally biased region" description="Pro residues" evidence="11">
    <location>
        <begin position="1328"/>
        <end position="1351"/>
    </location>
</feature>
<feature type="compositionally biased region" description="Gly residues" evidence="11">
    <location>
        <begin position="2412"/>
        <end position="2421"/>
    </location>
</feature>
<feature type="compositionally biased region" description="Basic and acidic residues" evidence="11">
    <location>
        <begin position="802"/>
        <end position="823"/>
    </location>
</feature>
<feature type="compositionally biased region" description="Low complexity" evidence="11">
    <location>
        <begin position="1523"/>
        <end position="1556"/>
    </location>
</feature>
<reference evidence="14" key="2">
    <citation type="journal article" date="2023" name="BMC Genomics">
        <title>Pest status, molecular evolution, and epigenetic factors derived from the genome assembly of Frankliniella fusca, a thysanopteran phytovirus vector.</title>
        <authorList>
            <person name="Catto M.A."/>
            <person name="Labadie P.E."/>
            <person name="Jacobson A.L."/>
            <person name="Kennedy G.G."/>
            <person name="Srinivasan R."/>
            <person name="Hunt B.G."/>
        </authorList>
    </citation>
    <scope>NUCLEOTIDE SEQUENCE</scope>
    <source>
        <strain evidence="14">PL_HMW_Pooled</strain>
    </source>
</reference>
<feature type="region of interest" description="Disordered" evidence="11">
    <location>
        <begin position="2247"/>
        <end position="2278"/>
    </location>
</feature>
<feature type="transmembrane region" description="Helical" evidence="12">
    <location>
        <begin position="3016"/>
        <end position="3039"/>
    </location>
</feature>
<feature type="compositionally biased region" description="Pro residues" evidence="11">
    <location>
        <begin position="1165"/>
        <end position="1183"/>
    </location>
</feature>
<proteinExistence type="inferred from homology"/>
<evidence type="ECO:0000256" key="6">
    <source>
        <dbReference type="ARBA" id="ARBA00023157"/>
    </source>
</evidence>
<evidence type="ECO:0000256" key="8">
    <source>
        <dbReference type="PIRSR" id="PIRSR603915-1"/>
    </source>
</evidence>